<evidence type="ECO:0000313" key="3">
    <source>
        <dbReference type="Proteomes" id="UP000587991"/>
    </source>
</evidence>
<evidence type="ECO:0000259" key="1">
    <source>
        <dbReference type="Pfam" id="PF25056"/>
    </source>
</evidence>
<reference evidence="2 3" key="1">
    <citation type="submission" date="2020-04" db="EMBL/GenBank/DDBJ databases">
        <title>Draft genome of Leeia sp. IMCC25680.</title>
        <authorList>
            <person name="Song J."/>
            <person name="Cho J.-C."/>
        </authorList>
    </citation>
    <scope>NUCLEOTIDE SEQUENCE [LARGE SCALE GENOMIC DNA]</scope>
    <source>
        <strain evidence="2 3">IMCC25680</strain>
    </source>
</reference>
<dbReference type="InterPro" id="IPR056695">
    <property type="entry name" value="DUF7793"/>
</dbReference>
<proteinExistence type="predicted"/>
<evidence type="ECO:0000313" key="2">
    <source>
        <dbReference type="EMBL" id="NLR76184.1"/>
    </source>
</evidence>
<comment type="caution">
    <text evidence="2">The sequence shown here is derived from an EMBL/GenBank/DDBJ whole genome shotgun (WGS) entry which is preliminary data.</text>
</comment>
<dbReference type="EMBL" id="JABAIM010000003">
    <property type="protein sequence ID" value="NLR76184.1"/>
    <property type="molecule type" value="Genomic_DNA"/>
</dbReference>
<gene>
    <name evidence="2" type="ORF">HF682_13550</name>
</gene>
<keyword evidence="3" id="KW-1185">Reference proteome</keyword>
<organism evidence="2 3">
    <name type="scientific">Leeia aquatica</name>
    <dbReference type="NCBI Taxonomy" id="2725557"/>
    <lineage>
        <taxon>Bacteria</taxon>
        <taxon>Pseudomonadati</taxon>
        <taxon>Pseudomonadota</taxon>
        <taxon>Betaproteobacteria</taxon>
        <taxon>Neisseriales</taxon>
        <taxon>Leeiaceae</taxon>
        <taxon>Leeia</taxon>
    </lineage>
</organism>
<dbReference type="Pfam" id="PF25056">
    <property type="entry name" value="DUF7793"/>
    <property type="match status" value="1"/>
</dbReference>
<protein>
    <submittedName>
        <fullName evidence="2">STAS/SEC14 domain-containing protein</fullName>
    </submittedName>
</protein>
<sequence>MTESRVWLGEDGIVRIDHGVDPELSLDLIQRVFEARARLCPQPHPVMVLGRGRPKVSKEAKAFTQQAMVARMTTAIAYVADSYWIRNMVKLYLLFDTPPYPAFVVSSEAEAVAWLKRYVPKTGNEAA</sequence>
<dbReference type="Proteomes" id="UP000587991">
    <property type="component" value="Unassembled WGS sequence"/>
</dbReference>
<dbReference type="RefSeq" id="WP_168877853.1">
    <property type="nucleotide sequence ID" value="NZ_JABAIM010000003.1"/>
</dbReference>
<accession>A0A847S8A0</accession>
<feature type="domain" description="DUF7793" evidence="1">
    <location>
        <begin position="10"/>
        <end position="118"/>
    </location>
</feature>
<name>A0A847S8A0_9NEIS</name>
<dbReference type="AlphaFoldDB" id="A0A847S8A0"/>